<name>A0A914DBG4_9BILA</name>
<evidence type="ECO:0000313" key="2">
    <source>
        <dbReference type="Proteomes" id="UP000887540"/>
    </source>
</evidence>
<dbReference type="WBParaSite" id="ACRNAN_scaffold21931.g19689.t1">
    <property type="protein sequence ID" value="ACRNAN_scaffold21931.g19689.t1"/>
    <property type="gene ID" value="ACRNAN_scaffold21931.g19689"/>
</dbReference>
<accession>A0A914DBG4</accession>
<protein>
    <submittedName>
        <fullName evidence="3">Secreted protein</fullName>
    </submittedName>
</protein>
<sequence length="122" mass="13539">MKKTILFFIAFAIVAVQIWAQEGYEDLAPPARKERDVGSYRVDGFFGNGYPGYPGEGRWREGRKKRSLLETDVSGFYGGRLPSGPDYGEVYSRKKRSLVESDVGGFFGNGPYGMPGRGPVVF</sequence>
<dbReference type="AlphaFoldDB" id="A0A914DBG4"/>
<reference evidence="3" key="1">
    <citation type="submission" date="2022-11" db="UniProtKB">
        <authorList>
            <consortium name="WormBaseParasite"/>
        </authorList>
    </citation>
    <scope>IDENTIFICATION</scope>
</reference>
<evidence type="ECO:0000313" key="3">
    <source>
        <dbReference type="WBParaSite" id="ACRNAN_scaffold21931.g19689.t1"/>
    </source>
</evidence>
<keyword evidence="2" id="KW-1185">Reference proteome</keyword>
<organism evidence="2 3">
    <name type="scientific">Acrobeloides nanus</name>
    <dbReference type="NCBI Taxonomy" id="290746"/>
    <lineage>
        <taxon>Eukaryota</taxon>
        <taxon>Metazoa</taxon>
        <taxon>Ecdysozoa</taxon>
        <taxon>Nematoda</taxon>
        <taxon>Chromadorea</taxon>
        <taxon>Rhabditida</taxon>
        <taxon>Tylenchina</taxon>
        <taxon>Cephalobomorpha</taxon>
        <taxon>Cephaloboidea</taxon>
        <taxon>Cephalobidae</taxon>
        <taxon>Acrobeloides</taxon>
    </lineage>
</organism>
<keyword evidence="1" id="KW-0732">Signal</keyword>
<feature type="signal peptide" evidence="1">
    <location>
        <begin position="1"/>
        <end position="20"/>
    </location>
</feature>
<proteinExistence type="predicted"/>
<evidence type="ECO:0000256" key="1">
    <source>
        <dbReference type="SAM" id="SignalP"/>
    </source>
</evidence>
<feature type="chain" id="PRO_5037248841" evidence="1">
    <location>
        <begin position="21"/>
        <end position="122"/>
    </location>
</feature>
<dbReference type="Proteomes" id="UP000887540">
    <property type="component" value="Unplaced"/>
</dbReference>